<evidence type="ECO:0000256" key="8">
    <source>
        <dbReference type="ARBA" id="ARBA00022723"/>
    </source>
</evidence>
<dbReference type="InterPro" id="IPR021109">
    <property type="entry name" value="Peptidase_aspartic_dom_sf"/>
</dbReference>
<feature type="region of interest" description="Disordered" evidence="21">
    <location>
        <begin position="438"/>
        <end position="469"/>
    </location>
</feature>
<keyword evidence="20" id="KW-0863">Zinc-finger</keyword>
<keyword evidence="20" id="KW-0862">Zinc</keyword>
<comment type="similarity">
    <text evidence="2">Belongs to the beta type-B retroviral polymerase family. HERV class-II K(HML-2) pol subfamily.</text>
</comment>
<keyword evidence="22" id="KW-1133">Transmembrane helix</keyword>
<feature type="compositionally biased region" description="Polar residues" evidence="21">
    <location>
        <begin position="1617"/>
        <end position="1636"/>
    </location>
</feature>
<keyword evidence="12" id="KW-0460">Magnesium</keyword>
<dbReference type="Pfam" id="PF00385">
    <property type="entry name" value="Chromo"/>
    <property type="match status" value="1"/>
</dbReference>
<feature type="compositionally biased region" description="Gly residues" evidence="21">
    <location>
        <begin position="1603"/>
        <end position="1616"/>
    </location>
</feature>
<dbReference type="InterPro" id="IPR056924">
    <property type="entry name" value="SH3_Tf2-1"/>
</dbReference>
<dbReference type="Pfam" id="PF03732">
    <property type="entry name" value="Retrotrans_gag"/>
    <property type="match status" value="1"/>
</dbReference>
<evidence type="ECO:0000313" key="26">
    <source>
        <dbReference type="EMBL" id="KAI2647625.1"/>
    </source>
</evidence>
<dbReference type="InterPro" id="IPR005162">
    <property type="entry name" value="Retrotrans_gag_dom"/>
</dbReference>
<evidence type="ECO:0000256" key="5">
    <source>
        <dbReference type="ARBA" id="ARBA00022679"/>
    </source>
</evidence>
<evidence type="ECO:0000256" key="3">
    <source>
        <dbReference type="ARBA" id="ARBA00012180"/>
    </source>
</evidence>
<feature type="compositionally biased region" description="Basic residues" evidence="21">
    <location>
        <begin position="1588"/>
        <end position="1600"/>
    </location>
</feature>
<proteinExistence type="inferred from homology"/>
<dbReference type="Pfam" id="PF17921">
    <property type="entry name" value="Integrase_H2C2"/>
    <property type="match status" value="1"/>
</dbReference>
<evidence type="ECO:0000256" key="21">
    <source>
        <dbReference type="SAM" id="MobiDB-lite"/>
    </source>
</evidence>
<reference evidence="26 27" key="1">
    <citation type="submission" date="2022-01" db="EMBL/GenBank/DDBJ databases">
        <title>A high-quality chromosome-level genome assembly of rohu carp, Labeo rohita.</title>
        <authorList>
            <person name="Arick M.A. II"/>
            <person name="Hsu C.-Y."/>
            <person name="Magbanua Z."/>
            <person name="Pechanova O."/>
            <person name="Grover C."/>
            <person name="Miller E."/>
            <person name="Thrash A."/>
            <person name="Ezzel L."/>
            <person name="Alam S."/>
            <person name="Benzie J."/>
            <person name="Hamilton M."/>
            <person name="Karsi A."/>
            <person name="Lawrence M.L."/>
            <person name="Peterson D.G."/>
        </authorList>
    </citation>
    <scope>NUCLEOTIDE SEQUENCE [LARGE SCALE GENOMIC DNA]</scope>
    <source>
        <strain evidence="27">BAU-BD-2019</strain>
        <tissue evidence="26">Blood</tissue>
    </source>
</reference>
<dbReference type="Pfam" id="PF17919">
    <property type="entry name" value="RT_RNaseH_2"/>
    <property type="match status" value="1"/>
</dbReference>
<dbReference type="PANTHER" id="PTHR37984:SF5">
    <property type="entry name" value="PROTEIN NYNRIN-LIKE"/>
    <property type="match status" value="1"/>
</dbReference>
<dbReference type="Gene3D" id="1.10.340.70">
    <property type="match status" value="1"/>
</dbReference>
<keyword evidence="8" id="KW-0479">Metal-binding</keyword>
<feature type="domain" description="Integrase catalytic" evidence="25">
    <location>
        <begin position="1229"/>
        <end position="1388"/>
    </location>
</feature>
<evidence type="ECO:0000259" key="23">
    <source>
        <dbReference type="PROSITE" id="PS50013"/>
    </source>
</evidence>
<evidence type="ECO:0000256" key="11">
    <source>
        <dbReference type="ARBA" id="ARBA00022801"/>
    </source>
</evidence>
<keyword evidence="17" id="KW-0233">DNA recombination</keyword>
<dbReference type="InterPro" id="IPR000477">
    <property type="entry name" value="RT_dom"/>
</dbReference>
<dbReference type="PANTHER" id="PTHR37984">
    <property type="entry name" value="PROTEIN CBG26694"/>
    <property type="match status" value="1"/>
</dbReference>
<dbReference type="CDD" id="cd01647">
    <property type="entry name" value="RT_LTR"/>
    <property type="match status" value="1"/>
</dbReference>
<keyword evidence="7" id="KW-0540">Nuclease</keyword>
<dbReference type="InterPro" id="IPR036397">
    <property type="entry name" value="RNaseH_sf"/>
</dbReference>
<keyword evidence="27" id="KW-1185">Reference proteome</keyword>
<evidence type="ECO:0000256" key="7">
    <source>
        <dbReference type="ARBA" id="ARBA00022722"/>
    </source>
</evidence>
<evidence type="ECO:0000256" key="2">
    <source>
        <dbReference type="ARBA" id="ARBA00010879"/>
    </source>
</evidence>
<organism evidence="26 27">
    <name type="scientific">Labeo rohita</name>
    <name type="common">Indian major carp</name>
    <name type="synonym">Cyprinus rohita</name>
    <dbReference type="NCBI Taxonomy" id="84645"/>
    <lineage>
        <taxon>Eukaryota</taxon>
        <taxon>Metazoa</taxon>
        <taxon>Chordata</taxon>
        <taxon>Craniata</taxon>
        <taxon>Vertebrata</taxon>
        <taxon>Euteleostomi</taxon>
        <taxon>Actinopterygii</taxon>
        <taxon>Neopterygii</taxon>
        <taxon>Teleostei</taxon>
        <taxon>Ostariophysi</taxon>
        <taxon>Cypriniformes</taxon>
        <taxon>Cyprinidae</taxon>
        <taxon>Labeoninae</taxon>
        <taxon>Labeonini</taxon>
        <taxon>Labeo</taxon>
    </lineage>
</organism>
<feature type="transmembrane region" description="Helical" evidence="22">
    <location>
        <begin position="155"/>
        <end position="180"/>
    </location>
</feature>
<keyword evidence="4" id="KW-0645">Protease</keyword>
<keyword evidence="22" id="KW-0812">Transmembrane</keyword>
<evidence type="ECO:0000256" key="4">
    <source>
        <dbReference type="ARBA" id="ARBA00022670"/>
    </source>
</evidence>
<evidence type="ECO:0000256" key="18">
    <source>
        <dbReference type="ARBA" id="ARBA00023268"/>
    </source>
</evidence>
<dbReference type="Proteomes" id="UP000830375">
    <property type="component" value="Unassembled WGS sequence"/>
</dbReference>
<comment type="caution">
    <text evidence="26">The sequence shown here is derived from an EMBL/GenBank/DDBJ whole genome shotgun (WGS) entry which is preliminary data.</text>
</comment>
<keyword evidence="5" id="KW-0808">Transferase</keyword>
<dbReference type="InterPro" id="IPR041577">
    <property type="entry name" value="RT_RNaseH_2"/>
</dbReference>
<keyword evidence="14" id="KW-0695">RNA-directed DNA polymerase</keyword>
<dbReference type="Gene3D" id="3.10.10.10">
    <property type="entry name" value="HIV Type 1 Reverse Transcriptase, subunit A, domain 1"/>
    <property type="match status" value="1"/>
</dbReference>
<sequence length="1636" mass="184928">MWKVKKNQELRGTQLKSCDLCGMERQGRKAWHTLREVLKGLSGTVWLFVVNRKMLQTKEKVKSEEEGRSREAVNHLPLSSLEAAPPGGAWWAIGDVPADSVVDWAPPSILRNALIHPNSDHQHLSAINSSIKHHIKAHTTLHSPSKLDYSKFPAIVFLVSSCELWCVIVVFVIGFVFIGLSVDPTEITELIFNKLLLHTYHLCPFRFVTEAWTKTVIMSSSDPFQELVDSVRQAILATSPSPTAPNPLPSSAPSPSVNNASSPLSVVCPMVRTTPYSGAAGDCKGFLLQCSITFATYPQVYNSDSSKIGYLISCLTGTALRWAESIWNQAGPPVKTYAAFTRHFMEVFGRIDQETSAGEELYHFRQGTLSIQEYSVKFRTLAAASGWNEMALLTTYRQGLEPNLRMMLAPYDDSMGLERFIQMTIRCAARISSYSSLSMSTGGASPSPPADHSPPEQPHEPMQVDSRRLTPQERQRRFAMGLCLYCGQSSHRIRDCPTRPVRPLVSTILPIYEKLNPFTSNVILTANDVSFTVAALIDSGSAGNFISGALAQRLGLQTSPTEVKYHVQSITGQSLSKKDVKHRAGPIHLQIGQCHEEEIWLLVLEGSTIDVVLGRPWLARHNPILSWGSGEILKWGDTCWPECFPKLPLCSIVSIPMYSTTIESPIEKQSINIPPCYSSFQDVFCPKRAARLPPHRPWDCAIDLLPDASVPQGRIFPLSIPETKAMEEYIQEALKQGYIRPSTSPAASSFFFIAKKDGGLRPCIDYRALNEGTVKFKYPLPLVPAAIEKLRGAKVFTKLDLRSAYNLIRIRKGDEWKTAFITPTGHYEYRNFMHEIFRDYLHQFMIIYIDDILIYSNNLSEHHQQVTKVLQRLREHNLYLKAEKCTFHQSSVQFLGYFIDHTGVKMDESKVEAIVNWPTPTTVKSLQKFLGFSNFYRRFINNYSTIASPLTSMLKGKPKTLTWTPKATQAFQQLKQAFITAPILAHPDPQLPFVVEVDASTTGVGAVLSQQQQQGKSTELHPCAYFSKKLSPAERNYDIGNRELLAIKLALEEWRHWMEGSIHPFQVLTDHKNLQYLREAKRLTPRQARWALFFTRFQFTISYRPGAKNVRADALSRIYSPEETQEPIDPILSEKIFLASDPAPEAPPDCPPHRRFVPPDERIPLIHSSHTSLGTGHPGTNRTLSLLQDQFWWPRMEQDVQRYVRGCRECAMAKSPRHLPSGKLVPLPVPNRPWSHLGVDFITDLPPSEGNTCILVIVDRFSKFCRLIPLQGLPTAWNTAKLLFDQVFRPYGLPEDIVSDRGPQFISRVWKAFFRLLGVTVSLSSGYHPQTNGQTERKIQEVGRFLRTFCTSHQDTWNQFLGWAEYAQNSLRQATTGLTPFQCILGFQPPLFPWTGEPSDVPSVDHWFRESERVWDEAHQHLQRAVRRQVNTADRRRSEAPTFQVGQKVWLSTRDIRLRLPCKKLSPRFVGPFTITEQINPVTYRLQLPAHYRIHPTFHVSLLKPYHDSLVPTEPGREEPPPPMITEEGTIYTVKEILNSRRRGGRLQYFVDWEGYGPEERSWVSREDILDPTLLTEFHQSHPDRPAPRSRGRPPRRRRGPASGEGPGGSPGGGGNVTSTPGSTLNTTQRSHSPEF</sequence>
<dbReference type="Gene3D" id="3.30.420.10">
    <property type="entry name" value="Ribonuclease H-like superfamily/Ribonuclease H"/>
    <property type="match status" value="1"/>
</dbReference>
<dbReference type="InterPro" id="IPR023780">
    <property type="entry name" value="Chromo_domain"/>
</dbReference>
<evidence type="ECO:0000256" key="14">
    <source>
        <dbReference type="ARBA" id="ARBA00022918"/>
    </source>
</evidence>
<dbReference type="SMART" id="SM00298">
    <property type="entry name" value="CHROMO"/>
    <property type="match status" value="1"/>
</dbReference>
<dbReference type="InterPro" id="IPR012337">
    <property type="entry name" value="RNaseH-like_sf"/>
</dbReference>
<evidence type="ECO:0000256" key="9">
    <source>
        <dbReference type="ARBA" id="ARBA00022750"/>
    </source>
</evidence>
<dbReference type="EMBL" id="JACTAM010000224">
    <property type="protein sequence ID" value="KAI2647625.1"/>
    <property type="molecule type" value="Genomic_DNA"/>
</dbReference>
<dbReference type="SUPFAM" id="SSF53098">
    <property type="entry name" value="Ribonuclease H-like"/>
    <property type="match status" value="1"/>
</dbReference>
<keyword evidence="18" id="KW-0511">Multifunctional enzyme</keyword>
<evidence type="ECO:0000259" key="25">
    <source>
        <dbReference type="PROSITE" id="PS50994"/>
    </source>
</evidence>
<dbReference type="InterPro" id="IPR043502">
    <property type="entry name" value="DNA/RNA_pol_sf"/>
</dbReference>
<evidence type="ECO:0000256" key="22">
    <source>
        <dbReference type="SAM" id="Phobius"/>
    </source>
</evidence>
<protein>
    <recommendedName>
        <fullName evidence="19">Gypsy retrotransposon integrase-like protein 1</fullName>
        <ecNumber evidence="3">3.1.26.4</ecNumber>
    </recommendedName>
</protein>
<keyword evidence="13" id="KW-0229">DNA integration</keyword>
<dbReference type="Gene3D" id="2.40.70.10">
    <property type="entry name" value="Acid Proteases"/>
    <property type="match status" value="1"/>
</dbReference>
<dbReference type="Pfam" id="PF00078">
    <property type="entry name" value="RVT_1"/>
    <property type="match status" value="1"/>
</dbReference>
<evidence type="ECO:0000256" key="12">
    <source>
        <dbReference type="ARBA" id="ARBA00022842"/>
    </source>
</evidence>
<dbReference type="SUPFAM" id="SSF54160">
    <property type="entry name" value="Chromo domain-like"/>
    <property type="match status" value="1"/>
</dbReference>
<dbReference type="PROSITE" id="PS50994">
    <property type="entry name" value="INTEGRASE"/>
    <property type="match status" value="1"/>
</dbReference>
<comment type="subcellular location">
    <subcellularLocation>
        <location evidence="1">Nucleus</location>
    </subcellularLocation>
</comment>
<dbReference type="SUPFAM" id="SSF56672">
    <property type="entry name" value="DNA/RNA polymerases"/>
    <property type="match status" value="1"/>
</dbReference>
<dbReference type="CDD" id="cd09274">
    <property type="entry name" value="RNase_HI_RT_Ty3"/>
    <property type="match status" value="1"/>
</dbReference>
<keyword evidence="16" id="KW-0238">DNA-binding</keyword>
<evidence type="ECO:0000256" key="19">
    <source>
        <dbReference type="ARBA" id="ARBA00039658"/>
    </source>
</evidence>
<dbReference type="Pfam" id="PF24626">
    <property type="entry name" value="SH3_Tf2-1"/>
    <property type="match status" value="1"/>
</dbReference>
<dbReference type="InterPro" id="IPR050951">
    <property type="entry name" value="Retrovirus_Pol_polyprotein"/>
</dbReference>
<evidence type="ECO:0000256" key="10">
    <source>
        <dbReference type="ARBA" id="ARBA00022759"/>
    </source>
</evidence>
<dbReference type="Gene3D" id="3.30.70.270">
    <property type="match status" value="2"/>
</dbReference>
<feature type="region of interest" description="Disordered" evidence="21">
    <location>
        <begin position="1576"/>
        <end position="1636"/>
    </location>
</feature>
<dbReference type="SUPFAM" id="SSF50630">
    <property type="entry name" value="Acid proteases"/>
    <property type="match status" value="1"/>
</dbReference>
<dbReference type="InterPro" id="IPR001878">
    <property type="entry name" value="Znf_CCHC"/>
</dbReference>
<dbReference type="InterPro" id="IPR000953">
    <property type="entry name" value="Chromo/chromo_shadow_dom"/>
</dbReference>
<dbReference type="Gene3D" id="2.40.50.40">
    <property type="match status" value="1"/>
</dbReference>
<evidence type="ECO:0000256" key="20">
    <source>
        <dbReference type="PROSITE-ProRule" id="PRU00047"/>
    </source>
</evidence>
<dbReference type="PROSITE" id="PS50013">
    <property type="entry name" value="CHROMO_2"/>
    <property type="match status" value="1"/>
</dbReference>
<evidence type="ECO:0000256" key="1">
    <source>
        <dbReference type="ARBA" id="ARBA00004123"/>
    </source>
</evidence>
<dbReference type="PROSITE" id="PS50158">
    <property type="entry name" value="ZF_CCHC"/>
    <property type="match status" value="1"/>
</dbReference>
<dbReference type="Pfam" id="PF13650">
    <property type="entry name" value="Asp_protease_2"/>
    <property type="match status" value="1"/>
</dbReference>
<dbReference type="InterPro" id="IPR016197">
    <property type="entry name" value="Chromo-like_dom_sf"/>
</dbReference>
<keyword evidence="10" id="KW-0255">Endonuclease</keyword>
<dbReference type="CDD" id="cd00303">
    <property type="entry name" value="retropepsin_like"/>
    <property type="match status" value="1"/>
</dbReference>
<evidence type="ECO:0000259" key="24">
    <source>
        <dbReference type="PROSITE" id="PS50158"/>
    </source>
</evidence>
<keyword evidence="11" id="KW-0378">Hydrolase</keyword>
<dbReference type="InterPro" id="IPR001584">
    <property type="entry name" value="Integrase_cat-core"/>
</dbReference>
<gene>
    <name evidence="26" type="ORF">H4Q32_030745</name>
</gene>
<evidence type="ECO:0000256" key="13">
    <source>
        <dbReference type="ARBA" id="ARBA00022908"/>
    </source>
</evidence>
<name>A0ABQ8LB77_LABRO</name>
<dbReference type="EC" id="3.1.26.4" evidence="3"/>
<evidence type="ECO:0000256" key="16">
    <source>
        <dbReference type="ARBA" id="ARBA00023125"/>
    </source>
</evidence>
<dbReference type="InterPro" id="IPR041588">
    <property type="entry name" value="Integrase_H2C2"/>
</dbReference>
<keyword evidence="22" id="KW-0472">Membrane</keyword>
<evidence type="ECO:0000256" key="6">
    <source>
        <dbReference type="ARBA" id="ARBA00022695"/>
    </source>
</evidence>
<dbReference type="InterPro" id="IPR043128">
    <property type="entry name" value="Rev_trsase/Diguanyl_cyclase"/>
</dbReference>
<accession>A0ABQ8LB77</accession>
<keyword evidence="6" id="KW-0548">Nucleotidyltransferase</keyword>
<evidence type="ECO:0000313" key="27">
    <source>
        <dbReference type="Proteomes" id="UP000830375"/>
    </source>
</evidence>
<keyword evidence="9" id="KW-0064">Aspartyl protease</keyword>
<evidence type="ECO:0000256" key="15">
    <source>
        <dbReference type="ARBA" id="ARBA00022932"/>
    </source>
</evidence>
<feature type="domain" description="CCHC-type" evidence="24">
    <location>
        <begin position="483"/>
        <end position="497"/>
    </location>
</feature>
<feature type="domain" description="Chromo" evidence="23">
    <location>
        <begin position="1532"/>
        <end position="1590"/>
    </location>
</feature>
<keyword evidence="15" id="KW-0239">DNA-directed DNA polymerase</keyword>
<dbReference type="Pfam" id="PF00665">
    <property type="entry name" value="rve"/>
    <property type="match status" value="1"/>
</dbReference>
<evidence type="ECO:0000256" key="17">
    <source>
        <dbReference type="ARBA" id="ARBA00023172"/>
    </source>
</evidence>